<evidence type="ECO:0000256" key="1">
    <source>
        <dbReference type="ARBA" id="ARBA00007223"/>
    </source>
</evidence>
<dbReference type="Pfam" id="PF00575">
    <property type="entry name" value="S1"/>
    <property type="match status" value="1"/>
</dbReference>
<dbReference type="InterPro" id="IPR011488">
    <property type="entry name" value="TIF_2_asu"/>
</dbReference>
<dbReference type="PANTHER" id="PTHR10602:SF0">
    <property type="entry name" value="EUKARYOTIC TRANSLATION INITIATION FACTOR 2 SUBUNIT 1"/>
    <property type="match status" value="1"/>
</dbReference>
<evidence type="ECO:0000259" key="4">
    <source>
        <dbReference type="PROSITE" id="PS50126"/>
    </source>
</evidence>
<dbReference type="CDD" id="cd04452">
    <property type="entry name" value="S1_IF2_alpha"/>
    <property type="match status" value="1"/>
</dbReference>
<dbReference type="SUPFAM" id="SSF110993">
    <property type="entry name" value="eIF-2-alpha, C-terminal domain"/>
    <property type="match status" value="1"/>
</dbReference>
<name>A0A8T4L185_9ARCH</name>
<dbReference type="InterPro" id="IPR044126">
    <property type="entry name" value="S1_IF2_alpha"/>
</dbReference>
<dbReference type="PROSITE" id="PS50126">
    <property type="entry name" value="S1"/>
    <property type="match status" value="1"/>
</dbReference>
<comment type="caution">
    <text evidence="5">The sequence shown here is derived from an EMBL/GenBank/DDBJ whole genome shotgun (WGS) entry which is preliminary data.</text>
</comment>
<gene>
    <name evidence="5" type="ORF">J4215_00785</name>
</gene>
<dbReference type="GO" id="GO:0003723">
    <property type="term" value="F:RNA binding"/>
    <property type="evidence" value="ECO:0007669"/>
    <property type="project" value="InterPro"/>
</dbReference>
<feature type="domain" description="S1 motif" evidence="4">
    <location>
        <begin position="8"/>
        <end position="79"/>
    </location>
</feature>
<accession>A0A8T4L185</accession>
<evidence type="ECO:0000313" key="6">
    <source>
        <dbReference type="Proteomes" id="UP000675968"/>
    </source>
</evidence>
<reference evidence="5" key="2">
    <citation type="submission" date="2021-05" db="EMBL/GenBank/DDBJ databases">
        <title>Protein family content uncovers lineage relationships and bacterial pathway maintenance mechanisms in DPANN archaea.</title>
        <authorList>
            <person name="Castelle C.J."/>
            <person name="Meheust R."/>
            <person name="Jaffe A.L."/>
            <person name="Seitz K."/>
            <person name="Gong X."/>
            <person name="Baker B.J."/>
            <person name="Banfield J.F."/>
        </authorList>
    </citation>
    <scope>NUCLEOTIDE SEQUENCE</scope>
    <source>
        <strain evidence="5">RIFCSPLOWO2_01_FULL_AR10_48_17</strain>
    </source>
</reference>
<dbReference type="InterPro" id="IPR003029">
    <property type="entry name" value="S1_domain"/>
</dbReference>
<dbReference type="InterPro" id="IPR024055">
    <property type="entry name" value="TIF2_asu_C"/>
</dbReference>
<proteinExistence type="inferred from homology"/>
<dbReference type="PANTHER" id="PTHR10602">
    <property type="entry name" value="EUKARYOTIC TRANSLATION INITIATION FACTOR 2 SUBUNIT 1"/>
    <property type="match status" value="1"/>
</dbReference>
<protein>
    <submittedName>
        <fullName evidence="5">Translation initiation factor IF-2 subunit alpha</fullName>
    </submittedName>
</protein>
<evidence type="ECO:0000256" key="3">
    <source>
        <dbReference type="ARBA" id="ARBA00022917"/>
    </source>
</evidence>
<keyword evidence="2 5" id="KW-0396">Initiation factor</keyword>
<dbReference type="GO" id="GO:0043022">
    <property type="term" value="F:ribosome binding"/>
    <property type="evidence" value="ECO:0007669"/>
    <property type="project" value="TreeGrafter"/>
</dbReference>
<dbReference type="SMART" id="SM00316">
    <property type="entry name" value="S1"/>
    <property type="match status" value="1"/>
</dbReference>
<organism evidence="5 6">
    <name type="scientific">Candidatus Iainarchaeum sp</name>
    <dbReference type="NCBI Taxonomy" id="3101447"/>
    <lineage>
        <taxon>Archaea</taxon>
        <taxon>Candidatus Iainarchaeota</taxon>
        <taxon>Candidatus Iainarchaeia</taxon>
        <taxon>Candidatus Iainarchaeales</taxon>
        <taxon>Candidatus Iainarchaeaceae</taxon>
        <taxon>Candidatus Iainarchaeum</taxon>
    </lineage>
</organism>
<evidence type="ECO:0000313" key="5">
    <source>
        <dbReference type="EMBL" id="MBS3061098.1"/>
    </source>
</evidence>
<dbReference type="SUPFAM" id="SSF116742">
    <property type="entry name" value="eIF2alpha middle domain-like"/>
    <property type="match status" value="1"/>
</dbReference>
<dbReference type="Gene3D" id="2.40.50.140">
    <property type="entry name" value="Nucleic acid-binding proteins"/>
    <property type="match status" value="1"/>
</dbReference>
<comment type="similarity">
    <text evidence="1">Belongs to the eIF-2-alpha family.</text>
</comment>
<dbReference type="Proteomes" id="UP000675968">
    <property type="component" value="Unassembled WGS sequence"/>
</dbReference>
<sequence length="257" mass="28687">MAPFPNVGDIVVVKVSRVLNYGVFVDLLDNDGLSGFIHISEIASRWTKNIRNHVKENQIRAAKIISINLQKRQIDLSLTKVSSETERGKIEEWKRGRRARKLIEVLSEKRKIPFESVWKSVAEPLIKQYESLYDAFQVIAMDGPSAATGVPKEFLNELAELCKTGFEIPEKSVEGLLAVSSMTGDGVERVKQSLKAVQDFAKDEKIELFYTGSGKYLLRVFALDYKTAEKLLSSASDAGVKKIESLGGTGSFQKTER</sequence>
<dbReference type="EMBL" id="JAGVWC010000006">
    <property type="protein sequence ID" value="MBS3061098.1"/>
    <property type="molecule type" value="Genomic_DNA"/>
</dbReference>
<keyword evidence="3" id="KW-0648">Protein biosynthesis</keyword>
<evidence type="ECO:0000256" key="2">
    <source>
        <dbReference type="ARBA" id="ARBA00022540"/>
    </source>
</evidence>
<dbReference type="InterPro" id="IPR024054">
    <property type="entry name" value="TIF2_asu_middle_sf"/>
</dbReference>
<dbReference type="InterPro" id="IPR012340">
    <property type="entry name" value="NA-bd_OB-fold"/>
</dbReference>
<reference evidence="5" key="1">
    <citation type="submission" date="2021-03" db="EMBL/GenBank/DDBJ databases">
        <authorList>
            <person name="Jaffe A."/>
        </authorList>
    </citation>
    <scope>NUCLEOTIDE SEQUENCE</scope>
    <source>
        <strain evidence="5">RIFCSPLOWO2_01_FULL_AR10_48_17</strain>
    </source>
</reference>
<dbReference type="SUPFAM" id="SSF50249">
    <property type="entry name" value="Nucleic acid-binding proteins"/>
    <property type="match status" value="1"/>
</dbReference>
<dbReference type="Gene3D" id="1.10.150.190">
    <property type="entry name" value="Translation initiation factor 2, subunit 1, domain 2"/>
    <property type="match status" value="1"/>
</dbReference>
<dbReference type="Gene3D" id="3.30.70.1130">
    <property type="entry name" value="EIF_2_alpha"/>
    <property type="match status" value="1"/>
</dbReference>
<dbReference type="AlphaFoldDB" id="A0A8T4L185"/>
<dbReference type="GO" id="GO:0003743">
    <property type="term" value="F:translation initiation factor activity"/>
    <property type="evidence" value="ECO:0007669"/>
    <property type="project" value="UniProtKB-KW"/>
</dbReference>
<dbReference type="Pfam" id="PF07541">
    <property type="entry name" value="EIF_2_alpha"/>
    <property type="match status" value="1"/>
</dbReference>